<dbReference type="AlphaFoldDB" id="A0A9P8Q9M9"/>
<keyword evidence="4" id="KW-1185">Reference proteome</keyword>
<reference evidence="3" key="2">
    <citation type="submission" date="2021-01" db="EMBL/GenBank/DDBJ databases">
        <authorList>
            <person name="Schikora-Tamarit M.A."/>
        </authorList>
    </citation>
    <scope>NUCLEOTIDE SEQUENCE</scope>
    <source>
        <strain evidence="3">CBS2887</strain>
    </source>
</reference>
<comment type="caution">
    <text evidence="3">The sequence shown here is derived from an EMBL/GenBank/DDBJ whole genome shotgun (WGS) entry which is preliminary data.</text>
</comment>
<dbReference type="Proteomes" id="UP000774326">
    <property type="component" value="Unassembled WGS sequence"/>
</dbReference>
<feature type="domain" description="T-SNARE coiled-coil homology" evidence="2">
    <location>
        <begin position="1"/>
        <end position="46"/>
    </location>
</feature>
<keyword evidence="1" id="KW-0472">Membrane</keyword>
<evidence type="ECO:0000259" key="2">
    <source>
        <dbReference type="PROSITE" id="PS50192"/>
    </source>
</evidence>
<dbReference type="PROSITE" id="PS50192">
    <property type="entry name" value="T_SNARE"/>
    <property type="match status" value="1"/>
</dbReference>
<keyword evidence="1" id="KW-1133">Transmembrane helix</keyword>
<organism evidence="3 4">
    <name type="scientific">Wickerhamomyces pijperi</name>
    <name type="common">Yeast</name>
    <name type="synonym">Pichia pijperi</name>
    <dbReference type="NCBI Taxonomy" id="599730"/>
    <lineage>
        <taxon>Eukaryota</taxon>
        <taxon>Fungi</taxon>
        <taxon>Dikarya</taxon>
        <taxon>Ascomycota</taxon>
        <taxon>Saccharomycotina</taxon>
        <taxon>Saccharomycetes</taxon>
        <taxon>Phaffomycetales</taxon>
        <taxon>Wickerhamomycetaceae</taxon>
        <taxon>Wickerhamomyces</taxon>
    </lineage>
</organism>
<keyword evidence="1" id="KW-0812">Transmembrane</keyword>
<dbReference type="InterPro" id="IPR000727">
    <property type="entry name" value="T_SNARE_dom"/>
</dbReference>
<evidence type="ECO:0000256" key="1">
    <source>
        <dbReference type="SAM" id="Phobius"/>
    </source>
</evidence>
<name>A0A9P8Q9M9_WICPI</name>
<evidence type="ECO:0000313" key="3">
    <source>
        <dbReference type="EMBL" id="KAH3685480.1"/>
    </source>
</evidence>
<accession>A0A9P8Q9M9</accession>
<dbReference type="EMBL" id="JAEUBG010001980">
    <property type="protein sequence ID" value="KAH3685480.1"/>
    <property type="molecule type" value="Genomic_DNA"/>
</dbReference>
<evidence type="ECO:0000313" key="4">
    <source>
        <dbReference type="Proteomes" id="UP000774326"/>
    </source>
</evidence>
<protein>
    <recommendedName>
        <fullName evidence="2">t-SNARE coiled-coil homology domain-containing protein</fullName>
    </recommendedName>
</protein>
<dbReference type="SUPFAM" id="SSF58038">
    <property type="entry name" value="SNARE fusion complex"/>
    <property type="match status" value="1"/>
</dbReference>
<sequence length="76" mass="8391">MQTINQQAFAMGQELEEQAYIIDELDGDLERVGGKVGGALKKIEYVLRKNEERGKDCCIGVLIVALIVLLVMIIIA</sequence>
<dbReference type="OrthoDB" id="546861at2759"/>
<reference evidence="3" key="1">
    <citation type="journal article" date="2021" name="Open Biol.">
        <title>Shared evolutionary footprints suggest mitochondrial oxidative damage underlies multiple complex I losses in fungi.</title>
        <authorList>
            <person name="Schikora-Tamarit M.A."/>
            <person name="Marcet-Houben M."/>
            <person name="Nosek J."/>
            <person name="Gabaldon T."/>
        </authorList>
    </citation>
    <scope>NUCLEOTIDE SEQUENCE</scope>
    <source>
        <strain evidence="3">CBS2887</strain>
    </source>
</reference>
<proteinExistence type="predicted"/>
<feature type="transmembrane region" description="Helical" evidence="1">
    <location>
        <begin position="57"/>
        <end position="75"/>
    </location>
</feature>
<gene>
    <name evidence="3" type="ORF">WICPIJ_003548</name>
</gene>
<dbReference type="CDD" id="cd15851">
    <property type="entry name" value="SNARE_Syntaxin6"/>
    <property type="match status" value="1"/>
</dbReference>
<dbReference type="Gene3D" id="1.20.5.110">
    <property type="match status" value="1"/>
</dbReference>